<dbReference type="InterPro" id="IPR050285">
    <property type="entry name" value="STE20_Ser/Thr_kinase"/>
</dbReference>
<dbReference type="PANTHER" id="PTHR48015">
    <property type="entry name" value="SERINE/THREONINE-PROTEIN KINASE TAO"/>
    <property type="match status" value="1"/>
</dbReference>
<dbReference type="PANTHER" id="PTHR48015:SF25">
    <property type="entry name" value="SERINE_THREONINE-PROTEIN KINASE FLR-4"/>
    <property type="match status" value="1"/>
</dbReference>
<evidence type="ECO:0000256" key="2">
    <source>
        <dbReference type="SAM" id="Phobius"/>
    </source>
</evidence>
<sequence length="307" mass="34598">MTTSAEIVPLPPGTMLRGKWNGNSYRLEKLLGLGTNGQVYLAVSNGYYRCAVKLGLELAELQGEANLLASLDAAEKHRKPFLIDVDDAVIADREVPFYVMKYVTGIPVKAYLRKNGSDWMGVIGYRLLERLAQLHEAGRVFGDIKSDNVLVGDYGKVELVDFGGLSEIGRSVRQYTEICDRGYWLAGARTADPAYDWFGVAMMWIHAIDGKRLNQLTKTLLPQNRHPQEVMRLVRSHSKLRRVETWIEKALAGQFSNTDEAAKQWRECFIPNVKSLRTTSRVPRWMTNLLVGSIIVFVSVAALFYLQ</sequence>
<dbReference type="PROSITE" id="PS50011">
    <property type="entry name" value="PROTEIN_KINASE_DOM"/>
    <property type="match status" value="1"/>
</dbReference>
<keyword evidence="2" id="KW-0472">Membrane</keyword>
<dbReference type="SMART" id="SM00220">
    <property type="entry name" value="S_TKc"/>
    <property type="match status" value="1"/>
</dbReference>
<dbReference type="Pfam" id="PF00069">
    <property type="entry name" value="Pkinase"/>
    <property type="match status" value="1"/>
</dbReference>
<keyword evidence="2" id="KW-1133">Transmembrane helix</keyword>
<dbReference type="GO" id="GO:0005737">
    <property type="term" value="C:cytoplasm"/>
    <property type="evidence" value="ECO:0007669"/>
    <property type="project" value="TreeGrafter"/>
</dbReference>
<keyword evidence="4" id="KW-0418">Kinase</keyword>
<evidence type="ECO:0000313" key="5">
    <source>
        <dbReference type="Proteomes" id="UP001178662"/>
    </source>
</evidence>
<dbReference type="EMBL" id="CP119317">
    <property type="protein sequence ID" value="WEK54292.1"/>
    <property type="molecule type" value="Genomic_DNA"/>
</dbReference>
<evidence type="ECO:0000313" key="4">
    <source>
        <dbReference type="EMBL" id="WEK54292.1"/>
    </source>
</evidence>
<dbReference type="Gene3D" id="3.30.200.20">
    <property type="entry name" value="Phosphorylase Kinase, domain 1"/>
    <property type="match status" value="1"/>
</dbReference>
<keyword evidence="2" id="KW-0812">Transmembrane</keyword>
<dbReference type="AlphaFoldDB" id="A0AA95JCV0"/>
<protein>
    <submittedName>
        <fullName evidence="4">Protein kinase</fullName>
    </submittedName>
</protein>
<dbReference type="InterPro" id="IPR017441">
    <property type="entry name" value="Protein_kinase_ATP_BS"/>
</dbReference>
<keyword evidence="4" id="KW-0808">Transferase</keyword>
<evidence type="ECO:0000256" key="1">
    <source>
        <dbReference type="PROSITE-ProRule" id="PRU10141"/>
    </source>
</evidence>
<accession>A0AA95JCV0</accession>
<dbReference type="GO" id="GO:0005524">
    <property type="term" value="F:ATP binding"/>
    <property type="evidence" value="ECO:0007669"/>
    <property type="project" value="UniProtKB-UniRule"/>
</dbReference>
<dbReference type="SUPFAM" id="SSF56112">
    <property type="entry name" value="Protein kinase-like (PK-like)"/>
    <property type="match status" value="1"/>
</dbReference>
<keyword evidence="1" id="KW-0547">Nucleotide-binding</keyword>
<dbReference type="GO" id="GO:0004674">
    <property type="term" value="F:protein serine/threonine kinase activity"/>
    <property type="evidence" value="ECO:0007669"/>
    <property type="project" value="TreeGrafter"/>
</dbReference>
<feature type="domain" description="Protein kinase" evidence="3">
    <location>
        <begin position="25"/>
        <end position="307"/>
    </location>
</feature>
<name>A0AA95JCV0_9BACL</name>
<dbReference type="PROSITE" id="PS00107">
    <property type="entry name" value="PROTEIN_KINASE_ATP"/>
    <property type="match status" value="1"/>
</dbReference>
<evidence type="ECO:0000259" key="3">
    <source>
        <dbReference type="PROSITE" id="PS50011"/>
    </source>
</evidence>
<proteinExistence type="predicted"/>
<dbReference type="InterPro" id="IPR011009">
    <property type="entry name" value="Kinase-like_dom_sf"/>
</dbReference>
<feature type="binding site" evidence="1">
    <location>
        <position position="53"/>
    </location>
    <ligand>
        <name>ATP</name>
        <dbReference type="ChEBI" id="CHEBI:30616"/>
    </ligand>
</feature>
<feature type="transmembrane region" description="Helical" evidence="2">
    <location>
        <begin position="285"/>
        <end position="306"/>
    </location>
</feature>
<dbReference type="GO" id="GO:0035556">
    <property type="term" value="P:intracellular signal transduction"/>
    <property type="evidence" value="ECO:0007669"/>
    <property type="project" value="TreeGrafter"/>
</dbReference>
<gene>
    <name evidence="4" type="ORF">P0Y55_17385</name>
</gene>
<reference evidence="4" key="1">
    <citation type="submission" date="2023-03" db="EMBL/GenBank/DDBJ databases">
        <title>Andean soil-derived lignocellulolytic bacterial consortium as a source of novel taxa and putative plastic-active enzymes.</title>
        <authorList>
            <person name="Diaz-Garcia L."/>
            <person name="Chuvochina M."/>
            <person name="Feuerriegel G."/>
            <person name="Bunk B."/>
            <person name="Sproer C."/>
            <person name="Streit W.R."/>
            <person name="Rodriguez L.M."/>
            <person name="Overmann J."/>
            <person name="Jimenez D.J."/>
        </authorList>
    </citation>
    <scope>NUCLEOTIDE SEQUENCE</scope>
    <source>
        <strain evidence="4">MAG 2441</strain>
    </source>
</reference>
<dbReference type="InterPro" id="IPR000719">
    <property type="entry name" value="Prot_kinase_dom"/>
</dbReference>
<dbReference type="Proteomes" id="UP001178662">
    <property type="component" value="Chromosome"/>
</dbReference>
<keyword evidence="1" id="KW-0067">ATP-binding</keyword>
<organism evidence="4 5">
    <name type="scientific">Candidatus Cohnella colombiensis</name>
    <dbReference type="NCBI Taxonomy" id="3121368"/>
    <lineage>
        <taxon>Bacteria</taxon>
        <taxon>Bacillati</taxon>
        <taxon>Bacillota</taxon>
        <taxon>Bacilli</taxon>
        <taxon>Bacillales</taxon>
        <taxon>Paenibacillaceae</taxon>
        <taxon>Cohnella</taxon>
    </lineage>
</organism>
<keyword evidence="5" id="KW-1185">Reference proteome</keyword>
<dbReference type="Gene3D" id="1.10.510.10">
    <property type="entry name" value="Transferase(Phosphotransferase) domain 1"/>
    <property type="match status" value="1"/>
</dbReference>